<dbReference type="InterPro" id="IPR011051">
    <property type="entry name" value="RmlC_Cupin_sf"/>
</dbReference>
<dbReference type="InterPro" id="IPR018060">
    <property type="entry name" value="HTH_AraC"/>
</dbReference>
<dbReference type="Proteomes" id="UP000198749">
    <property type="component" value="Unassembled WGS sequence"/>
</dbReference>
<protein>
    <submittedName>
        <fullName evidence="5">Transcriptional regulator, AraC family</fullName>
    </submittedName>
</protein>
<dbReference type="GO" id="GO:0003700">
    <property type="term" value="F:DNA-binding transcription factor activity"/>
    <property type="evidence" value="ECO:0007669"/>
    <property type="project" value="InterPro"/>
</dbReference>
<dbReference type="InterPro" id="IPR014710">
    <property type="entry name" value="RmlC-like_jellyroll"/>
</dbReference>
<dbReference type="Gene3D" id="1.10.10.60">
    <property type="entry name" value="Homeodomain-like"/>
    <property type="match status" value="1"/>
</dbReference>
<dbReference type="STRING" id="355243.SAMN03080615_00347"/>
<dbReference type="EMBL" id="FOGB01000001">
    <property type="protein sequence ID" value="SEQ08511.1"/>
    <property type="molecule type" value="Genomic_DNA"/>
</dbReference>
<dbReference type="RefSeq" id="WP_091353106.1">
    <property type="nucleotide sequence ID" value="NZ_AP025284.1"/>
</dbReference>
<keyword evidence="2" id="KW-0238">DNA-binding</keyword>
<dbReference type="AlphaFoldDB" id="A0A1H9D550"/>
<dbReference type="SUPFAM" id="SSF46689">
    <property type="entry name" value="Homeodomain-like"/>
    <property type="match status" value="1"/>
</dbReference>
<dbReference type="OrthoDB" id="5740883at2"/>
<reference evidence="6" key="1">
    <citation type="submission" date="2016-10" db="EMBL/GenBank/DDBJ databases">
        <authorList>
            <person name="Varghese N."/>
            <person name="Submissions S."/>
        </authorList>
    </citation>
    <scope>NUCLEOTIDE SEQUENCE [LARGE SCALE GENOMIC DNA]</scope>
    <source>
        <strain evidence="6">DSM 18887</strain>
    </source>
</reference>
<accession>A0A1H9D550</accession>
<feature type="domain" description="HTH araC/xylS-type" evidence="4">
    <location>
        <begin position="167"/>
        <end position="265"/>
    </location>
</feature>
<dbReference type="Gene3D" id="2.60.120.10">
    <property type="entry name" value="Jelly Rolls"/>
    <property type="match status" value="1"/>
</dbReference>
<evidence type="ECO:0000256" key="1">
    <source>
        <dbReference type="ARBA" id="ARBA00023015"/>
    </source>
</evidence>
<dbReference type="Pfam" id="PF12833">
    <property type="entry name" value="HTH_18"/>
    <property type="match status" value="1"/>
</dbReference>
<proteinExistence type="predicted"/>
<evidence type="ECO:0000313" key="6">
    <source>
        <dbReference type="Proteomes" id="UP000198749"/>
    </source>
</evidence>
<dbReference type="InterPro" id="IPR050204">
    <property type="entry name" value="AraC_XylS_family_regulators"/>
</dbReference>
<gene>
    <name evidence="5" type="ORF">SAMN03080615_00347</name>
</gene>
<sequence length="271" mass="30674">MKESLARRNLIARQSGEHLHDFAQILIGLNGRMECEFTRQSGQIATGTLAIAPDGEPHLFSGLNEESELLVIDLAPFDPYIQALEQSCNLSFKETILKQPEFITLSPQMLPMLDFAASQLAKSSQQISEQSRYQINCQIITLFITQLCQQYSATPVTDSKNPRLNLSKLNSYIDQRLSSPPGNMELANALNLSESHFYYLCQKELSQTPQQYIMTRRMHRARFLLQNSDAPQSVLADELGFSDVSGFSRAFKRFFGITPGNARKLNHHRRS</sequence>
<organism evidence="5 6">
    <name type="scientific">Amphritea atlantica</name>
    <dbReference type="NCBI Taxonomy" id="355243"/>
    <lineage>
        <taxon>Bacteria</taxon>
        <taxon>Pseudomonadati</taxon>
        <taxon>Pseudomonadota</taxon>
        <taxon>Gammaproteobacteria</taxon>
        <taxon>Oceanospirillales</taxon>
        <taxon>Oceanospirillaceae</taxon>
        <taxon>Amphritea</taxon>
    </lineage>
</organism>
<keyword evidence="3" id="KW-0804">Transcription</keyword>
<evidence type="ECO:0000256" key="2">
    <source>
        <dbReference type="ARBA" id="ARBA00023125"/>
    </source>
</evidence>
<evidence type="ECO:0000256" key="3">
    <source>
        <dbReference type="ARBA" id="ARBA00023163"/>
    </source>
</evidence>
<dbReference type="GO" id="GO:0043565">
    <property type="term" value="F:sequence-specific DNA binding"/>
    <property type="evidence" value="ECO:0007669"/>
    <property type="project" value="InterPro"/>
</dbReference>
<evidence type="ECO:0000313" key="5">
    <source>
        <dbReference type="EMBL" id="SEQ08511.1"/>
    </source>
</evidence>
<dbReference type="InterPro" id="IPR009057">
    <property type="entry name" value="Homeodomain-like_sf"/>
</dbReference>
<dbReference type="PANTHER" id="PTHR46796">
    <property type="entry name" value="HTH-TYPE TRANSCRIPTIONAL ACTIVATOR RHAS-RELATED"/>
    <property type="match status" value="1"/>
</dbReference>
<dbReference type="SMART" id="SM00342">
    <property type="entry name" value="HTH_ARAC"/>
    <property type="match status" value="1"/>
</dbReference>
<dbReference type="PANTHER" id="PTHR46796:SF10">
    <property type="entry name" value="TRANSCRIPTIONAL ACTIVATOR FEAR"/>
    <property type="match status" value="1"/>
</dbReference>
<name>A0A1H9D550_9GAMM</name>
<keyword evidence="1" id="KW-0805">Transcription regulation</keyword>
<evidence type="ECO:0000259" key="4">
    <source>
        <dbReference type="PROSITE" id="PS01124"/>
    </source>
</evidence>
<keyword evidence="6" id="KW-1185">Reference proteome</keyword>
<dbReference type="PROSITE" id="PS01124">
    <property type="entry name" value="HTH_ARAC_FAMILY_2"/>
    <property type="match status" value="1"/>
</dbReference>
<dbReference type="SUPFAM" id="SSF51182">
    <property type="entry name" value="RmlC-like cupins"/>
    <property type="match status" value="1"/>
</dbReference>